<keyword evidence="1" id="KW-0812">Transmembrane</keyword>
<evidence type="ECO:0000313" key="2">
    <source>
        <dbReference type="EMBL" id="SEJ59592.1"/>
    </source>
</evidence>
<organism evidence="2 3">
    <name type="scientific">Propionispira arboris</name>
    <dbReference type="NCBI Taxonomy" id="84035"/>
    <lineage>
        <taxon>Bacteria</taxon>
        <taxon>Bacillati</taxon>
        <taxon>Bacillota</taxon>
        <taxon>Negativicutes</taxon>
        <taxon>Selenomonadales</taxon>
        <taxon>Selenomonadaceae</taxon>
        <taxon>Propionispira</taxon>
    </lineage>
</organism>
<evidence type="ECO:0000313" key="3">
    <source>
        <dbReference type="Proteomes" id="UP000199662"/>
    </source>
</evidence>
<feature type="transmembrane region" description="Helical" evidence="1">
    <location>
        <begin position="6"/>
        <end position="23"/>
    </location>
</feature>
<keyword evidence="1" id="KW-1133">Transmembrane helix</keyword>
<gene>
    <name evidence="2" type="ORF">SAMN05660742_11165</name>
</gene>
<name>A0A1H7ABY5_9FIRM</name>
<dbReference type="EMBL" id="FNZK01000011">
    <property type="protein sequence ID" value="SEJ59592.1"/>
    <property type="molecule type" value="Genomic_DNA"/>
</dbReference>
<dbReference type="Proteomes" id="UP000199662">
    <property type="component" value="Unassembled WGS sequence"/>
</dbReference>
<dbReference type="AlphaFoldDB" id="A0A1H7ABY5"/>
<dbReference type="STRING" id="84035.SAMN05660742_11165"/>
<evidence type="ECO:0000256" key="1">
    <source>
        <dbReference type="SAM" id="Phobius"/>
    </source>
</evidence>
<accession>A0A1H7ABY5</accession>
<reference evidence="2 3" key="1">
    <citation type="submission" date="2016-10" db="EMBL/GenBank/DDBJ databases">
        <authorList>
            <person name="de Groot N.N."/>
        </authorList>
    </citation>
    <scope>NUCLEOTIDE SEQUENCE [LARGE SCALE GENOMIC DNA]</scope>
    <source>
        <strain evidence="2 3">DSM 2179</strain>
    </source>
</reference>
<proteinExistence type="predicted"/>
<dbReference type="RefSeq" id="WP_177177567.1">
    <property type="nucleotide sequence ID" value="NZ_FNZK01000011.1"/>
</dbReference>
<keyword evidence="1" id="KW-0472">Membrane</keyword>
<keyword evidence="3" id="KW-1185">Reference proteome</keyword>
<sequence>MEFLYGLIGIIIVIVLFVKLFLLREGDAIIDVRTDAHTPFVVDELTKDSVTVSTKVEFANIGTQCGTIMDCYVRSLLPYEQFDGVKVEAKAELDGAPREDDYFEAVLIQRKESIYVWVKIKITARKTADIKEALVDMVDLPVDLVYQYAARKPWAITKKRIVLKAEDIAKLVGVTLAK</sequence>
<protein>
    <submittedName>
        <fullName evidence="2">Uncharacterized protein</fullName>
    </submittedName>
</protein>